<sequence length="126" mass="13359">MITTLIGIRVGDEGAVHTGESGVHIGYGNRRQEGEDHIVPVTTVVKDAEGLTVDQHSIPVVKTGKGARESTAHIDDFERIAQHGADDVAARGVQCGTTQIHIAGCHELIMTAHHPGPGDSIDFHTQ</sequence>
<name>A0A518I8P9_9PLAN</name>
<dbReference type="AlphaFoldDB" id="A0A518I8P9"/>
<reference evidence="1 2" key="1">
    <citation type="submission" date="2019-03" db="EMBL/GenBank/DDBJ databases">
        <title>Deep-cultivation of Planctomycetes and their phenomic and genomic characterization uncovers novel biology.</title>
        <authorList>
            <person name="Wiegand S."/>
            <person name="Jogler M."/>
            <person name="Boedeker C."/>
            <person name="Pinto D."/>
            <person name="Vollmers J."/>
            <person name="Rivas-Marin E."/>
            <person name="Kohn T."/>
            <person name="Peeters S.H."/>
            <person name="Heuer A."/>
            <person name="Rast P."/>
            <person name="Oberbeckmann S."/>
            <person name="Bunk B."/>
            <person name="Jeske O."/>
            <person name="Meyerdierks A."/>
            <person name="Storesund J.E."/>
            <person name="Kallscheuer N."/>
            <person name="Luecker S."/>
            <person name="Lage O.M."/>
            <person name="Pohl T."/>
            <person name="Merkel B.J."/>
            <person name="Hornburger P."/>
            <person name="Mueller R.-W."/>
            <person name="Bruemmer F."/>
            <person name="Labrenz M."/>
            <person name="Spormann A.M."/>
            <person name="Op den Camp H."/>
            <person name="Overmann J."/>
            <person name="Amann R."/>
            <person name="Jetten M.S.M."/>
            <person name="Mascher T."/>
            <person name="Medema M.H."/>
            <person name="Devos D.P."/>
            <person name="Kaster A.-K."/>
            <person name="Ovreas L."/>
            <person name="Rohde M."/>
            <person name="Galperin M.Y."/>
            <person name="Jogler C."/>
        </authorList>
    </citation>
    <scope>NUCLEOTIDE SEQUENCE [LARGE SCALE GENOMIC DNA]</scope>
    <source>
        <strain evidence="1 2">Enr17</strain>
    </source>
</reference>
<evidence type="ECO:0000313" key="2">
    <source>
        <dbReference type="Proteomes" id="UP000318313"/>
    </source>
</evidence>
<organism evidence="1 2">
    <name type="scientific">Gimesia fumaroli</name>
    <dbReference type="NCBI Taxonomy" id="2527976"/>
    <lineage>
        <taxon>Bacteria</taxon>
        <taxon>Pseudomonadati</taxon>
        <taxon>Planctomycetota</taxon>
        <taxon>Planctomycetia</taxon>
        <taxon>Planctomycetales</taxon>
        <taxon>Planctomycetaceae</taxon>
        <taxon>Gimesia</taxon>
    </lineage>
</organism>
<protein>
    <submittedName>
        <fullName evidence="1">Uncharacterized protein</fullName>
    </submittedName>
</protein>
<dbReference type="KEGG" id="gfm:Enr17x_15010"/>
<gene>
    <name evidence="1" type="ORF">Enr17x_15010</name>
</gene>
<proteinExistence type="predicted"/>
<evidence type="ECO:0000313" key="1">
    <source>
        <dbReference type="EMBL" id="QDV49483.1"/>
    </source>
</evidence>
<accession>A0A518I8P9</accession>
<dbReference type="EMBL" id="CP037452">
    <property type="protein sequence ID" value="QDV49483.1"/>
    <property type="molecule type" value="Genomic_DNA"/>
</dbReference>
<dbReference type="Proteomes" id="UP000318313">
    <property type="component" value="Chromosome"/>
</dbReference>
<keyword evidence="2" id="KW-1185">Reference proteome</keyword>